<dbReference type="RefSeq" id="WP_157119385.1">
    <property type="nucleotide sequence ID" value="NZ_JAXOJX010000049.1"/>
</dbReference>
<organism evidence="1 2">
    <name type="scientific">Azohydromonas lata</name>
    <dbReference type="NCBI Taxonomy" id="45677"/>
    <lineage>
        <taxon>Bacteria</taxon>
        <taxon>Pseudomonadati</taxon>
        <taxon>Pseudomonadota</taxon>
        <taxon>Betaproteobacteria</taxon>
        <taxon>Burkholderiales</taxon>
        <taxon>Sphaerotilaceae</taxon>
        <taxon>Azohydromonas</taxon>
    </lineage>
</organism>
<comment type="caution">
    <text evidence="1">The sequence shown here is derived from an EMBL/GenBank/DDBJ whole genome shotgun (WGS) entry which is preliminary data.</text>
</comment>
<proteinExistence type="predicted"/>
<reference evidence="1 2" key="1">
    <citation type="submission" date="2023-11" db="EMBL/GenBank/DDBJ databases">
        <title>Draft genome of Azohydromonas lata strain H1 (DSM1123), a polyhydroxyalkanoate producer.</title>
        <authorList>
            <person name="Traversa D."/>
            <person name="D'Addabbo P."/>
            <person name="Pazzani C."/>
            <person name="Manzari C."/>
            <person name="Chiara M."/>
            <person name="Scrascia M."/>
        </authorList>
    </citation>
    <scope>NUCLEOTIDE SEQUENCE [LARGE SCALE GENOMIC DNA]</scope>
    <source>
        <strain evidence="1 2">H1</strain>
    </source>
</reference>
<protein>
    <recommendedName>
        <fullName evidence="3">Phage gp6-like head-tail connector protein</fullName>
    </recommendedName>
</protein>
<sequence>MRTLRVTIPDGVEFADLRLSRNADDGLVRFAMAPIEAICQASALDLDEIVQGPQPLVGLLIAAWYEDHLKDGGAPDPVQEDLREEARLARERGGGFAYPPGHA</sequence>
<dbReference type="EMBL" id="JAXOJX010000049">
    <property type="protein sequence ID" value="MDZ5459710.1"/>
    <property type="molecule type" value="Genomic_DNA"/>
</dbReference>
<keyword evidence="2" id="KW-1185">Reference proteome</keyword>
<evidence type="ECO:0008006" key="3">
    <source>
        <dbReference type="Google" id="ProtNLM"/>
    </source>
</evidence>
<accession>A0ABU5ILD8</accession>
<name>A0ABU5ILD8_9BURK</name>
<evidence type="ECO:0000313" key="2">
    <source>
        <dbReference type="Proteomes" id="UP001293718"/>
    </source>
</evidence>
<dbReference type="Proteomes" id="UP001293718">
    <property type="component" value="Unassembled WGS sequence"/>
</dbReference>
<evidence type="ECO:0000313" key="1">
    <source>
        <dbReference type="EMBL" id="MDZ5459710.1"/>
    </source>
</evidence>
<gene>
    <name evidence="1" type="ORF">SM757_24325</name>
</gene>